<protein>
    <submittedName>
        <fullName evidence="4">Domain-containing protein</fullName>
    </submittedName>
</protein>
<evidence type="ECO:0000259" key="3">
    <source>
        <dbReference type="PROSITE" id="PS50076"/>
    </source>
</evidence>
<dbReference type="InterPro" id="IPR001623">
    <property type="entry name" value="DnaJ_domain"/>
</dbReference>
<name>A0A2H6K9X7_9APIC</name>
<dbReference type="PROSITE" id="PS00636">
    <property type="entry name" value="DNAJ_1"/>
    <property type="match status" value="1"/>
</dbReference>
<dbReference type="GO" id="GO:0042026">
    <property type="term" value="P:protein refolding"/>
    <property type="evidence" value="ECO:0007669"/>
    <property type="project" value="TreeGrafter"/>
</dbReference>
<evidence type="ECO:0000256" key="1">
    <source>
        <dbReference type="ARBA" id="ARBA00023186"/>
    </source>
</evidence>
<keyword evidence="1" id="KW-0143">Chaperone</keyword>
<dbReference type="PANTHER" id="PTHR43096">
    <property type="entry name" value="DNAJ HOMOLOG 1, MITOCHONDRIAL-RELATED"/>
    <property type="match status" value="1"/>
</dbReference>
<dbReference type="InterPro" id="IPR036869">
    <property type="entry name" value="J_dom_sf"/>
</dbReference>
<comment type="caution">
    <text evidence="4">The sequence shown here is derived from an EMBL/GenBank/DDBJ whole genome shotgun (WGS) entry which is preliminary data.</text>
</comment>
<dbReference type="Pfam" id="PF00226">
    <property type="entry name" value="DnaJ"/>
    <property type="match status" value="1"/>
</dbReference>
<evidence type="ECO:0000313" key="5">
    <source>
        <dbReference type="Proteomes" id="UP000236319"/>
    </source>
</evidence>
<reference evidence="4 5" key="1">
    <citation type="journal article" date="2017" name="BMC Genomics">
        <title>Whole-genome assembly of Babesia ovata and comparative genomics between closely related pathogens.</title>
        <authorList>
            <person name="Yamagishi J."/>
            <person name="Asada M."/>
            <person name="Hakimi H."/>
            <person name="Tanaka T.Q."/>
            <person name="Sugimoto C."/>
            <person name="Kawazu S."/>
        </authorList>
    </citation>
    <scope>NUCLEOTIDE SEQUENCE [LARGE SCALE GENOMIC DNA]</scope>
    <source>
        <strain evidence="4 5">Miyake</strain>
    </source>
</reference>
<dbReference type="Proteomes" id="UP000236319">
    <property type="component" value="Unassembled WGS sequence"/>
</dbReference>
<dbReference type="CDD" id="cd06257">
    <property type="entry name" value="DnaJ"/>
    <property type="match status" value="1"/>
</dbReference>
<sequence length="292" mass="33151">MRVFRLVCGGAVRRFSIYNHGLQREVKAGRLTHYDVLQLPKDASAQQVKEAYLRLVKLHHPDASKHPDSPSIFICIKEAHETLADPAKRRVYDADIAKTTGEGSARASMRRQPGVRGTGYEYSESQARDQERWERYSRYVRGERNDAGERYVVAKTMMALGVSAATVLGLSVFAEEFFSHFKGIGEEEDDVHVDSTNERRVPAYFNPATERWERIVPPFVPPAPAELLRHYRDLDDDDFDETQVAAALPKRNFVVMERCPKCNAARRSHFHALASRSRLVSPSPSLYEAVDC</sequence>
<accession>A0A2H6K9X7</accession>
<dbReference type="VEuPathDB" id="PiroplasmaDB:BOVATA_012830"/>
<dbReference type="SMART" id="SM00271">
    <property type="entry name" value="DnaJ"/>
    <property type="match status" value="1"/>
</dbReference>
<dbReference type="OrthoDB" id="10250354at2759"/>
<dbReference type="AlphaFoldDB" id="A0A2H6K9X7"/>
<dbReference type="GeneID" id="39873560"/>
<gene>
    <name evidence="4" type="ORF">BOVATA_012830</name>
</gene>
<dbReference type="PANTHER" id="PTHR43096:SF52">
    <property type="entry name" value="DNAJ HOMOLOG 1, MITOCHONDRIAL-RELATED"/>
    <property type="match status" value="1"/>
</dbReference>
<organism evidence="4 5">
    <name type="scientific">Babesia ovata</name>
    <dbReference type="NCBI Taxonomy" id="189622"/>
    <lineage>
        <taxon>Eukaryota</taxon>
        <taxon>Sar</taxon>
        <taxon>Alveolata</taxon>
        <taxon>Apicomplexa</taxon>
        <taxon>Aconoidasida</taxon>
        <taxon>Piroplasmida</taxon>
        <taxon>Babesiidae</taxon>
        <taxon>Babesia</taxon>
    </lineage>
</organism>
<feature type="region of interest" description="Disordered" evidence="2">
    <location>
        <begin position="103"/>
        <end position="123"/>
    </location>
</feature>
<keyword evidence="5" id="KW-1185">Reference proteome</keyword>
<proteinExistence type="predicted"/>
<dbReference type="PRINTS" id="PR00625">
    <property type="entry name" value="JDOMAIN"/>
</dbReference>
<dbReference type="GO" id="GO:0005737">
    <property type="term" value="C:cytoplasm"/>
    <property type="evidence" value="ECO:0007669"/>
    <property type="project" value="TreeGrafter"/>
</dbReference>
<dbReference type="EMBL" id="BDSA01000001">
    <property type="protein sequence ID" value="GBE59790.1"/>
    <property type="molecule type" value="Genomic_DNA"/>
</dbReference>
<evidence type="ECO:0000256" key="2">
    <source>
        <dbReference type="SAM" id="MobiDB-lite"/>
    </source>
</evidence>
<dbReference type="SUPFAM" id="SSF46565">
    <property type="entry name" value="Chaperone J-domain"/>
    <property type="match status" value="1"/>
</dbReference>
<dbReference type="Gene3D" id="1.10.287.110">
    <property type="entry name" value="DnaJ domain"/>
    <property type="match status" value="1"/>
</dbReference>
<dbReference type="InterPro" id="IPR018253">
    <property type="entry name" value="DnaJ_domain_CS"/>
</dbReference>
<dbReference type="GO" id="GO:0051082">
    <property type="term" value="F:unfolded protein binding"/>
    <property type="evidence" value="ECO:0007669"/>
    <property type="project" value="TreeGrafter"/>
</dbReference>
<dbReference type="PROSITE" id="PS50076">
    <property type="entry name" value="DNAJ_2"/>
    <property type="match status" value="1"/>
</dbReference>
<dbReference type="RefSeq" id="XP_028866033.1">
    <property type="nucleotide sequence ID" value="XM_029010200.1"/>
</dbReference>
<evidence type="ECO:0000313" key="4">
    <source>
        <dbReference type="EMBL" id="GBE59790.1"/>
    </source>
</evidence>
<feature type="domain" description="J" evidence="3">
    <location>
        <begin position="32"/>
        <end position="96"/>
    </location>
</feature>